<protein>
    <recommendedName>
        <fullName evidence="3">Alpha/beta hydrolase fold-3 domain-containing protein</fullName>
    </recommendedName>
</protein>
<evidence type="ECO:0000313" key="5">
    <source>
        <dbReference type="Proteomes" id="UP001501231"/>
    </source>
</evidence>
<dbReference type="Gene3D" id="3.40.50.1820">
    <property type="entry name" value="alpha/beta hydrolase"/>
    <property type="match status" value="1"/>
</dbReference>
<dbReference type="EMBL" id="BAAARW010000002">
    <property type="protein sequence ID" value="GAA2401988.1"/>
    <property type="molecule type" value="Genomic_DNA"/>
</dbReference>
<dbReference type="InterPro" id="IPR029058">
    <property type="entry name" value="AB_hydrolase_fold"/>
</dbReference>
<gene>
    <name evidence="4" type="ORF">GCM10010191_06730</name>
</gene>
<dbReference type="SUPFAM" id="SSF53474">
    <property type="entry name" value="alpha/beta-Hydrolases"/>
    <property type="match status" value="1"/>
</dbReference>
<feature type="domain" description="Alpha/beta hydrolase fold-3" evidence="3">
    <location>
        <begin position="26"/>
        <end position="212"/>
    </location>
</feature>
<evidence type="ECO:0000259" key="3">
    <source>
        <dbReference type="Pfam" id="PF07859"/>
    </source>
</evidence>
<name>A0ABP5VFW0_9ACTN</name>
<comment type="similarity">
    <text evidence="1">Belongs to the 'GDXG' lipolytic enzyme family.</text>
</comment>
<dbReference type="PANTHER" id="PTHR48081">
    <property type="entry name" value="AB HYDROLASE SUPERFAMILY PROTEIN C4A8.06C"/>
    <property type="match status" value="1"/>
</dbReference>
<keyword evidence="2" id="KW-0378">Hydrolase</keyword>
<accession>A0ABP5VFW0</accession>
<evidence type="ECO:0000256" key="1">
    <source>
        <dbReference type="ARBA" id="ARBA00010515"/>
    </source>
</evidence>
<organism evidence="4 5">
    <name type="scientific">Actinomadura vinacea</name>
    <dbReference type="NCBI Taxonomy" id="115336"/>
    <lineage>
        <taxon>Bacteria</taxon>
        <taxon>Bacillati</taxon>
        <taxon>Actinomycetota</taxon>
        <taxon>Actinomycetes</taxon>
        <taxon>Streptosporangiales</taxon>
        <taxon>Thermomonosporaceae</taxon>
        <taxon>Actinomadura</taxon>
    </lineage>
</organism>
<comment type="caution">
    <text evidence="4">The sequence shown here is derived from an EMBL/GenBank/DDBJ whole genome shotgun (WGS) entry which is preliminary data.</text>
</comment>
<keyword evidence="5" id="KW-1185">Reference proteome</keyword>
<dbReference type="InterPro" id="IPR013094">
    <property type="entry name" value="AB_hydrolase_3"/>
</dbReference>
<evidence type="ECO:0000256" key="2">
    <source>
        <dbReference type="ARBA" id="ARBA00022801"/>
    </source>
</evidence>
<reference evidence="5" key="1">
    <citation type="journal article" date="2019" name="Int. J. Syst. Evol. Microbiol.">
        <title>The Global Catalogue of Microorganisms (GCM) 10K type strain sequencing project: providing services to taxonomists for standard genome sequencing and annotation.</title>
        <authorList>
            <consortium name="The Broad Institute Genomics Platform"/>
            <consortium name="The Broad Institute Genome Sequencing Center for Infectious Disease"/>
            <person name="Wu L."/>
            <person name="Ma J."/>
        </authorList>
    </citation>
    <scope>NUCLEOTIDE SEQUENCE [LARGE SCALE GENOMIC DNA]</scope>
    <source>
        <strain evidence="5">JCM 3325</strain>
    </source>
</reference>
<sequence>MPDVLLEEGPSGLTVRPRDGAGGQVVLYVHGDRHLSGAPDTALDAAGHLALRTGATIRCARFRATFPAALDDVHAAHEACGSAGPVAVAGSGVGAGLVAALLVRLRDSGAPMPRRATLVSALLDLSLQAASLQLNAAADPGFDLAELRRRVAGYAAGTAPTDPLLSPLFANLHGLPPIQLLVAGTDPLLDDSLAFAARGARSGVAVDLQVRPDAAALRAEALPAMAAFIR</sequence>
<proteinExistence type="inferred from homology"/>
<dbReference type="InterPro" id="IPR050300">
    <property type="entry name" value="GDXG_lipolytic_enzyme"/>
</dbReference>
<dbReference type="Pfam" id="PF07859">
    <property type="entry name" value="Abhydrolase_3"/>
    <property type="match status" value="1"/>
</dbReference>
<dbReference type="RefSeq" id="WP_344586872.1">
    <property type="nucleotide sequence ID" value="NZ_BAAARW010000002.1"/>
</dbReference>
<evidence type="ECO:0000313" key="4">
    <source>
        <dbReference type="EMBL" id="GAA2401988.1"/>
    </source>
</evidence>
<dbReference type="Proteomes" id="UP001501231">
    <property type="component" value="Unassembled WGS sequence"/>
</dbReference>
<dbReference type="PANTHER" id="PTHR48081:SF30">
    <property type="entry name" value="ACETYL-HYDROLASE LIPR-RELATED"/>
    <property type="match status" value="1"/>
</dbReference>